<dbReference type="AlphaFoldDB" id="A0A175WBK9"/>
<dbReference type="Proteomes" id="UP000078237">
    <property type="component" value="Unassembled WGS sequence"/>
</dbReference>
<name>A0A175WBK9_9PEZI</name>
<keyword evidence="3" id="KW-1185">Reference proteome</keyword>
<dbReference type="STRING" id="100816.A0A175WBK9"/>
<dbReference type="OrthoDB" id="5135333at2759"/>
<dbReference type="Pfam" id="PF06985">
    <property type="entry name" value="HET"/>
    <property type="match status" value="1"/>
</dbReference>
<gene>
    <name evidence="2" type="ORF">MMYC01_205182</name>
</gene>
<feature type="domain" description="Heterokaryon incompatibility" evidence="1">
    <location>
        <begin position="80"/>
        <end position="221"/>
    </location>
</feature>
<sequence>MDTAGDDGSDISQTQSAFEEVDPAWVDIETLGLWLYTCDKNHASTCRAVLRTAESVETRPQWLVDVSRKCLVPAGPGDRYAALSYVWGGVSCSQTTTANLSRLLEPGSLGAATDMFLPRTIRDTMGLLELLGISYLWVDALCIVQDDLVVKRKQIHAMAWIYANAYVTIIAADGWDADHGLRGIRGVTAPRFLHGDSVREVQASLRSQSAMWYNRGWTFQEMIFSRRRIMFHNQVVLWECPAAAWNEGRLNSIFTIPRWPVQVGFEVGPDVEQYMRAVKSYNTRRFTYPEDALRAISSLLSVWRHSFDGGFISGLPQMFFYEALLWQPAEPLQRRVPSNSGLADDDGHLPSWSWVGWEGSIDTKSWLKHFSHLHLLEHAQKGSYVFQVMPSAPWFYVDPIHGVSDIRASSLTHRPCYRFRKKPVEGWEQVEAHPSPVWKYAGLDDTRSAYPLPLFCEPGNVVSARKLYTHTLRGYFRGHPRSRHTCRTDEFTLLNHSGSDCGMLRSTQALDGGPSRLADGDGFMFELVEVARGMTWDPKGVIEWGEFGQEIVNSISRTFRQHEVKAIVYVLWIEWNENVAYRRGLGRITAAAWDREHADEVDLILG</sequence>
<evidence type="ECO:0000313" key="2">
    <source>
        <dbReference type="EMBL" id="KXX81003.1"/>
    </source>
</evidence>
<comment type="caution">
    <text evidence="2">The sequence shown here is derived from an EMBL/GenBank/DDBJ whole genome shotgun (WGS) entry which is preliminary data.</text>
</comment>
<reference evidence="2 3" key="1">
    <citation type="journal article" date="2016" name="Genome Announc.">
        <title>Genome Sequence of Madurella mycetomatis mm55, Isolated from a Human Mycetoma Case in Sudan.</title>
        <authorList>
            <person name="Smit S."/>
            <person name="Derks M.F."/>
            <person name="Bervoets S."/>
            <person name="Fahal A."/>
            <person name="van Leeuwen W."/>
            <person name="van Belkum A."/>
            <person name="van de Sande W.W."/>
        </authorList>
    </citation>
    <scope>NUCLEOTIDE SEQUENCE [LARGE SCALE GENOMIC DNA]</scope>
    <source>
        <strain evidence="3">mm55</strain>
    </source>
</reference>
<accession>A0A175WBK9</accession>
<dbReference type="PANTHER" id="PTHR33112">
    <property type="entry name" value="DOMAIN PROTEIN, PUTATIVE-RELATED"/>
    <property type="match status" value="1"/>
</dbReference>
<dbReference type="InterPro" id="IPR010730">
    <property type="entry name" value="HET"/>
</dbReference>
<organism evidence="2 3">
    <name type="scientific">Madurella mycetomatis</name>
    <dbReference type="NCBI Taxonomy" id="100816"/>
    <lineage>
        <taxon>Eukaryota</taxon>
        <taxon>Fungi</taxon>
        <taxon>Dikarya</taxon>
        <taxon>Ascomycota</taxon>
        <taxon>Pezizomycotina</taxon>
        <taxon>Sordariomycetes</taxon>
        <taxon>Sordariomycetidae</taxon>
        <taxon>Sordariales</taxon>
        <taxon>Sordariales incertae sedis</taxon>
        <taxon>Madurella</taxon>
    </lineage>
</organism>
<dbReference type="EMBL" id="LCTW02000045">
    <property type="protein sequence ID" value="KXX81003.1"/>
    <property type="molecule type" value="Genomic_DNA"/>
</dbReference>
<evidence type="ECO:0000313" key="3">
    <source>
        <dbReference type="Proteomes" id="UP000078237"/>
    </source>
</evidence>
<protein>
    <submittedName>
        <fullName evidence="2">Heterokaryon incompatibility protein 6, OR allele</fullName>
    </submittedName>
</protein>
<dbReference type="PANTHER" id="PTHR33112:SF1">
    <property type="entry name" value="HETEROKARYON INCOMPATIBILITY DOMAIN-CONTAINING PROTEIN"/>
    <property type="match status" value="1"/>
</dbReference>
<dbReference type="VEuPathDB" id="FungiDB:MMYC01_205182"/>
<proteinExistence type="predicted"/>
<evidence type="ECO:0000259" key="1">
    <source>
        <dbReference type="Pfam" id="PF06985"/>
    </source>
</evidence>